<comment type="catalytic activity">
    <reaction evidence="18">
        <text>16-methylheptadecanoyl-CoA + 2 NADPH + 2 H(+) = 16-methylheptadecan-1-ol + 2 NADP(+) + CoA</text>
        <dbReference type="Rhea" id="RHEA:81763"/>
        <dbReference type="ChEBI" id="CHEBI:15378"/>
        <dbReference type="ChEBI" id="CHEBI:57287"/>
        <dbReference type="ChEBI" id="CHEBI:57783"/>
        <dbReference type="ChEBI" id="CHEBI:58349"/>
        <dbReference type="ChEBI" id="CHEBI:84911"/>
        <dbReference type="ChEBI" id="CHEBI:231998"/>
    </reaction>
    <physiologicalReaction direction="left-to-right" evidence="18">
        <dbReference type="Rhea" id="RHEA:81764"/>
    </physiologicalReaction>
</comment>
<evidence type="ECO:0000256" key="2">
    <source>
        <dbReference type="ARBA" id="ARBA00005928"/>
    </source>
</evidence>
<dbReference type="GO" id="GO:0008611">
    <property type="term" value="P:ether lipid biosynthetic process"/>
    <property type="evidence" value="ECO:0007669"/>
    <property type="project" value="Ensembl"/>
</dbReference>
<dbReference type="GO" id="GO:0010025">
    <property type="term" value="P:wax biosynthetic process"/>
    <property type="evidence" value="ECO:0007669"/>
    <property type="project" value="Ensembl"/>
</dbReference>
<comment type="catalytic activity">
    <reaction evidence="17">
        <text>18-methylnonadecanoyl-CoA + 2 NADPH + 2 H(+) = 18-methylnonadecan-1-ol + 2 NADP(+) + CoA</text>
        <dbReference type="Rhea" id="RHEA:81767"/>
        <dbReference type="ChEBI" id="CHEBI:15378"/>
        <dbReference type="ChEBI" id="CHEBI:57287"/>
        <dbReference type="ChEBI" id="CHEBI:57783"/>
        <dbReference type="ChEBI" id="CHEBI:58349"/>
        <dbReference type="ChEBI" id="CHEBI:84914"/>
        <dbReference type="ChEBI" id="CHEBI:231999"/>
    </reaction>
    <physiologicalReaction direction="left-to-right" evidence="17">
        <dbReference type="Rhea" id="RHEA:81768"/>
    </physiologicalReaction>
</comment>
<feature type="domain" description="Thioester reductase (TE)" evidence="23">
    <location>
        <begin position="15"/>
        <end position="284"/>
    </location>
</feature>
<evidence type="ECO:0000256" key="11">
    <source>
        <dbReference type="ARBA" id="ARBA00045581"/>
    </source>
</evidence>
<dbReference type="InterPro" id="IPR033640">
    <property type="entry name" value="FAR_C"/>
</dbReference>
<dbReference type="GO" id="GO:0046474">
    <property type="term" value="P:glycerophospholipid biosynthetic process"/>
    <property type="evidence" value="ECO:0007669"/>
    <property type="project" value="Ensembl"/>
</dbReference>
<evidence type="ECO:0000256" key="10">
    <source>
        <dbReference type="ARBA" id="ARBA00023140"/>
    </source>
</evidence>
<comment type="similarity">
    <text evidence="2 21">Belongs to the fatty acyl-CoA reductase family.</text>
</comment>
<feature type="transmembrane region" description="Helical" evidence="21">
    <location>
        <begin position="466"/>
        <end position="483"/>
    </location>
</feature>
<dbReference type="GO" id="GO:0035336">
    <property type="term" value="P:long-chain fatty-acyl-CoA metabolic process"/>
    <property type="evidence" value="ECO:0007669"/>
    <property type="project" value="Ensembl"/>
</dbReference>
<comment type="function">
    <text evidence="11">Catalyzes the reduction of saturated and unsaturated C16 or C18 fatty acyl-CoA to fatty alcohols. It plays an essential role in the production of ether lipids/plasmalogens which synthesis requires fatty alcohols. In parallel, it is also required for wax monoesters production since fatty alcohols also constitute a substrate for their synthesis.</text>
</comment>
<reference evidence="24" key="2">
    <citation type="submission" date="2025-08" db="UniProtKB">
        <authorList>
            <consortium name="Ensembl"/>
        </authorList>
    </citation>
    <scope>IDENTIFICATION</scope>
</reference>
<dbReference type="GO" id="GO:0080019">
    <property type="term" value="F:alcohol-forming very long-chain fatty acyl-CoA reductase activity"/>
    <property type="evidence" value="ECO:0007669"/>
    <property type="project" value="Ensembl"/>
</dbReference>
<dbReference type="OMA" id="WRDAQER"/>
<evidence type="ECO:0000256" key="7">
    <source>
        <dbReference type="ARBA" id="ARBA00023002"/>
    </source>
</evidence>
<evidence type="ECO:0000259" key="22">
    <source>
        <dbReference type="Pfam" id="PF03015"/>
    </source>
</evidence>
<evidence type="ECO:0000256" key="8">
    <source>
        <dbReference type="ARBA" id="ARBA00023098"/>
    </source>
</evidence>
<protein>
    <recommendedName>
        <fullName evidence="21">Fatty acyl-CoA reductase</fullName>
        <ecNumber evidence="21">1.2.1.84</ecNumber>
    </recommendedName>
</protein>
<dbReference type="GO" id="GO:0005778">
    <property type="term" value="C:peroxisomal membrane"/>
    <property type="evidence" value="ECO:0007669"/>
    <property type="project" value="UniProtKB-SubCell"/>
</dbReference>
<dbReference type="FunFam" id="3.40.50.720:FF:000123">
    <property type="entry name" value="Fatty acyl-CoA reductase"/>
    <property type="match status" value="1"/>
</dbReference>
<feature type="domain" description="Fatty acyl-CoA reductase C-terminal" evidence="22">
    <location>
        <begin position="357"/>
        <end position="448"/>
    </location>
</feature>
<keyword evidence="6 21" id="KW-1133">Transmembrane helix</keyword>
<evidence type="ECO:0000256" key="4">
    <source>
        <dbReference type="ARBA" id="ARBA00022692"/>
    </source>
</evidence>
<reference evidence="24 25" key="1">
    <citation type="submission" date="2008-02" db="EMBL/GenBank/DDBJ databases">
        <title>A 6x draft sequence assembly of the Pongo pygmaeus abelii genome.</title>
        <authorList>
            <person name="Wilson R.K."/>
            <person name="Mardis E."/>
        </authorList>
    </citation>
    <scope>NUCLEOTIDE SEQUENCE [LARGE SCALE GENOMIC DNA]</scope>
</reference>
<keyword evidence="25" id="KW-1185">Reference proteome</keyword>
<dbReference type="InterPro" id="IPR036291">
    <property type="entry name" value="NAD(P)-bd_dom_sf"/>
</dbReference>
<evidence type="ECO:0000256" key="9">
    <source>
        <dbReference type="ARBA" id="ARBA00023136"/>
    </source>
</evidence>
<dbReference type="Gene3D" id="3.40.50.720">
    <property type="entry name" value="NAD(P)-binding Rossmann-like Domain"/>
    <property type="match status" value="1"/>
</dbReference>
<evidence type="ECO:0000256" key="6">
    <source>
        <dbReference type="ARBA" id="ARBA00022989"/>
    </source>
</evidence>
<evidence type="ECO:0000256" key="15">
    <source>
        <dbReference type="ARBA" id="ARBA00048521"/>
    </source>
</evidence>
<evidence type="ECO:0000256" key="16">
    <source>
        <dbReference type="ARBA" id="ARBA00049089"/>
    </source>
</evidence>
<keyword evidence="9 21" id="KW-0472">Membrane</keyword>
<dbReference type="CDD" id="cd05236">
    <property type="entry name" value="FAR-N_SDR_e"/>
    <property type="match status" value="1"/>
</dbReference>
<evidence type="ECO:0000256" key="17">
    <source>
        <dbReference type="ARBA" id="ARBA00049865"/>
    </source>
</evidence>
<dbReference type="Pfam" id="PF07993">
    <property type="entry name" value="NAD_binding_4"/>
    <property type="match status" value="1"/>
</dbReference>
<sequence>MVSIPEYYEGKNVLLTGATGFLGKVLLEKLLRSCPKVNSVYVLVRQKAGQTPQERVEEVLSGKLFDRLRDENPDFREKIIAINSELTQPKLALSEEDKEVIIESTNIIFHCAATVRFNENLRDAVQLNVIATRQLILLAQQMKNLEVFMHVSTAYAYCNRKHIDEVVYPPPVDPKKLIDSLEWMDDGLVNDITPKLIGDRPNTYIYTKALAEYVVQQEGAKLNVAIVRPSIVGASWKEPFPGWIDNFNGPSGLFIAAGKGILRTIRASNNALADLVPVDVVVNMSLAAAWYSGVNRPRNIMVYNCTTGSTNPFHWGEVEYHVISTFKRNPLEQAFRRPNVNLTSNHLLYHYWIAVSHKAPAFLYDIYLRMTGRSPRMMKTITRLHKAMVFLEYFTSNSWVWNTDNVNMLMNQLNPEDKKTFNIDVRQLHWAEYIENYCLGTKKYVLNEEMSGLPAARKHLNKLRNIRYGFNTILVILIWRIFIARSQMARNIWYFVTCQKHHKTRTAEQDRRNLAQPSLIREHLPAADQRGDGALECNLAEDHSELALQGQIQHLQILPS</sequence>
<keyword evidence="10" id="KW-0576">Peroxisome</keyword>
<evidence type="ECO:0000313" key="25">
    <source>
        <dbReference type="Proteomes" id="UP000001595"/>
    </source>
</evidence>
<evidence type="ECO:0000256" key="1">
    <source>
        <dbReference type="ARBA" id="ARBA00004549"/>
    </source>
</evidence>
<dbReference type="Proteomes" id="UP000001595">
    <property type="component" value="Chromosome 11"/>
</dbReference>
<dbReference type="GO" id="GO:0102965">
    <property type="term" value="F:alcohol-forming long-chain fatty acyl-CoA reductase activity"/>
    <property type="evidence" value="ECO:0007669"/>
    <property type="project" value="UniProtKB-EC"/>
</dbReference>
<comment type="catalytic activity">
    <reaction evidence="16">
        <text>a long-chain fatty acyl-CoA + 2 NADPH + 2 H(+) = a long-chain primary fatty alcohol + 2 NADP(+) + CoA</text>
        <dbReference type="Rhea" id="RHEA:52716"/>
        <dbReference type="ChEBI" id="CHEBI:15378"/>
        <dbReference type="ChEBI" id="CHEBI:57287"/>
        <dbReference type="ChEBI" id="CHEBI:57783"/>
        <dbReference type="ChEBI" id="CHEBI:58349"/>
        <dbReference type="ChEBI" id="CHEBI:77396"/>
        <dbReference type="ChEBI" id="CHEBI:83139"/>
        <dbReference type="EC" id="1.2.1.84"/>
    </reaction>
    <physiologicalReaction direction="left-to-right" evidence="16">
        <dbReference type="Rhea" id="RHEA:52717"/>
    </physiologicalReaction>
</comment>
<evidence type="ECO:0000256" key="18">
    <source>
        <dbReference type="ARBA" id="ARBA00049928"/>
    </source>
</evidence>
<comment type="subcellular location">
    <subcellularLocation>
        <location evidence="1">Peroxisome membrane</location>
        <topology evidence="1">Single-pass membrane protein</topology>
    </subcellularLocation>
</comment>
<evidence type="ECO:0000256" key="21">
    <source>
        <dbReference type="RuleBase" id="RU363097"/>
    </source>
</evidence>
<accession>A0A8I5TF26</accession>
<gene>
    <name evidence="24" type="primary">FAR1</name>
</gene>
<evidence type="ECO:0000256" key="5">
    <source>
        <dbReference type="ARBA" id="ARBA00022857"/>
    </source>
</evidence>
<keyword evidence="3 21" id="KW-0444">Lipid biosynthesis</keyword>
<dbReference type="CDD" id="cd09071">
    <property type="entry name" value="FAR_C"/>
    <property type="match status" value="1"/>
</dbReference>
<comment type="catalytic activity">
    <reaction evidence="13">
        <text>(9Z)-octadecenoyl-CoA + 2 NADPH + 2 H(+) = (9Z)-octadecen-1-ol + 2 NADP(+) + CoA</text>
        <dbReference type="Rhea" id="RHEA:36323"/>
        <dbReference type="ChEBI" id="CHEBI:15378"/>
        <dbReference type="ChEBI" id="CHEBI:57287"/>
        <dbReference type="ChEBI" id="CHEBI:57387"/>
        <dbReference type="ChEBI" id="CHEBI:57783"/>
        <dbReference type="ChEBI" id="CHEBI:58349"/>
        <dbReference type="ChEBI" id="CHEBI:73504"/>
    </reaction>
    <physiologicalReaction direction="left-to-right" evidence="13">
        <dbReference type="Rhea" id="RHEA:36324"/>
    </physiologicalReaction>
</comment>
<reference evidence="24" key="3">
    <citation type="submission" date="2025-09" db="UniProtKB">
        <authorList>
            <consortium name="Ensembl"/>
        </authorList>
    </citation>
    <scope>IDENTIFICATION</scope>
</reference>
<dbReference type="InterPro" id="IPR026055">
    <property type="entry name" value="FAR"/>
</dbReference>
<proteinExistence type="inferred from homology"/>
<evidence type="ECO:0000259" key="23">
    <source>
        <dbReference type="Pfam" id="PF07993"/>
    </source>
</evidence>
<dbReference type="GeneTree" id="ENSGT00390000006367"/>
<comment type="function">
    <text evidence="21">Catalyzes the reduction of fatty acyl-CoA to fatty alcohols.</text>
</comment>
<evidence type="ECO:0000256" key="20">
    <source>
        <dbReference type="ARBA" id="ARBA00065010"/>
    </source>
</evidence>
<evidence type="ECO:0000256" key="13">
    <source>
        <dbReference type="ARBA" id="ARBA00047934"/>
    </source>
</evidence>
<keyword evidence="4 21" id="KW-0812">Transmembrane</keyword>
<evidence type="ECO:0000256" key="3">
    <source>
        <dbReference type="ARBA" id="ARBA00022516"/>
    </source>
</evidence>
<dbReference type="SUPFAM" id="SSF51735">
    <property type="entry name" value="NAD(P)-binding Rossmann-fold domains"/>
    <property type="match status" value="1"/>
</dbReference>
<dbReference type="Pfam" id="PF03015">
    <property type="entry name" value="Sterile"/>
    <property type="match status" value="1"/>
</dbReference>
<organism evidence="24 25">
    <name type="scientific">Pongo abelii</name>
    <name type="common">Sumatran orangutan</name>
    <name type="synonym">Pongo pygmaeus abelii</name>
    <dbReference type="NCBI Taxonomy" id="9601"/>
    <lineage>
        <taxon>Eukaryota</taxon>
        <taxon>Metazoa</taxon>
        <taxon>Chordata</taxon>
        <taxon>Craniata</taxon>
        <taxon>Vertebrata</taxon>
        <taxon>Euteleostomi</taxon>
        <taxon>Mammalia</taxon>
        <taxon>Eutheria</taxon>
        <taxon>Euarchontoglires</taxon>
        <taxon>Primates</taxon>
        <taxon>Haplorrhini</taxon>
        <taxon>Catarrhini</taxon>
        <taxon>Hominidae</taxon>
        <taxon>Pongo</taxon>
    </lineage>
</organism>
<evidence type="ECO:0000256" key="12">
    <source>
        <dbReference type="ARBA" id="ARBA00047362"/>
    </source>
</evidence>
<comment type="catalytic activity">
    <reaction evidence="19">
        <text>eicosanoyl-CoA + 2 NADPH + 2 H(+) = eicosan-1-ol + 2 NADP(+) + CoA</text>
        <dbReference type="Rhea" id="RHEA:81727"/>
        <dbReference type="ChEBI" id="CHEBI:15378"/>
        <dbReference type="ChEBI" id="CHEBI:57287"/>
        <dbReference type="ChEBI" id="CHEBI:57380"/>
        <dbReference type="ChEBI" id="CHEBI:57783"/>
        <dbReference type="ChEBI" id="CHEBI:58349"/>
        <dbReference type="ChEBI" id="CHEBI:75627"/>
    </reaction>
    <physiologicalReaction direction="left-to-right" evidence="19">
        <dbReference type="Rhea" id="RHEA:81728"/>
    </physiologicalReaction>
</comment>
<comment type="catalytic activity">
    <reaction evidence="14">
        <text>octadecanoyl-CoA + 2 NADPH + 2 H(+) = octadecan-1-ol + 2 NADP(+) + CoA</text>
        <dbReference type="Rhea" id="RHEA:36319"/>
        <dbReference type="ChEBI" id="CHEBI:15378"/>
        <dbReference type="ChEBI" id="CHEBI:32154"/>
        <dbReference type="ChEBI" id="CHEBI:57287"/>
        <dbReference type="ChEBI" id="CHEBI:57394"/>
        <dbReference type="ChEBI" id="CHEBI:57783"/>
        <dbReference type="ChEBI" id="CHEBI:58349"/>
        <dbReference type="EC" id="1.2.1.84"/>
    </reaction>
    <physiologicalReaction direction="left-to-right" evidence="14">
        <dbReference type="Rhea" id="RHEA:36320"/>
    </physiologicalReaction>
</comment>
<comment type="catalytic activity">
    <reaction evidence="15">
        <text>hexadecanoyl-CoA + 2 NADPH + 2 H(+) = hexadecan-1-ol + 2 NADP(+) + CoA</text>
        <dbReference type="Rhea" id="RHEA:36315"/>
        <dbReference type="ChEBI" id="CHEBI:15378"/>
        <dbReference type="ChEBI" id="CHEBI:16125"/>
        <dbReference type="ChEBI" id="CHEBI:57287"/>
        <dbReference type="ChEBI" id="CHEBI:57379"/>
        <dbReference type="ChEBI" id="CHEBI:57783"/>
        <dbReference type="ChEBI" id="CHEBI:58349"/>
        <dbReference type="EC" id="1.2.1.84"/>
    </reaction>
    <physiologicalReaction direction="left-to-right" evidence="15">
        <dbReference type="Rhea" id="RHEA:36316"/>
    </physiologicalReaction>
</comment>
<name>A0A8I5TF26_PONAB</name>
<dbReference type="EC" id="1.2.1.84" evidence="21"/>
<dbReference type="Ensembl" id="ENSPPYT00000049122.1">
    <property type="protein sequence ID" value="ENSPPYP00000034322.1"/>
    <property type="gene ID" value="ENSPPYG00000003470.3"/>
</dbReference>
<dbReference type="InterPro" id="IPR013120">
    <property type="entry name" value="FAR_NAD-bd"/>
</dbReference>
<keyword evidence="5 21" id="KW-0521">NADP</keyword>
<keyword evidence="8 21" id="KW-0443">Lipid metabolism</keyword>
<evidence type="ECO:0000256" key="14">
    <source>
        <dbReference type="ARBA" id="ARBA00047991"/>
    </source>
</evidence>
<dbReference type="PANTHER" id="PTHR11011">
    <property type="entry name" value="MALE STERILITY PROTEIN 2-RELATED"/>
    <property type="match status" value="1"/>
</dbReference>
<evidence type="ECO:0000256" key="19">
    <source>
        <dbReference type="ARBA" id="ARBA00049930"/>
    </source>
</evidence>
<keyword evidence="7 21" id="KW-0560">Oxidoreductase</keyword>
<comment type="subunit">
    <text evidence="20">Interacts with PEX19; PEX19 mediates the targeting of FAR1 to peroxisomes.</text>
</comment>
<dbReference type="PANTHER" id="PTHR11011:SF119">
    <property type="entry name" value="FATTY ACYL-COA REDUCTASE 1"/>
    <property type="match status" value="1"/>
</dbReference>
<evidence type="ECO:0000313" key="24">
    <source>
        <dbReference type="Ensembl" id="ENSPPYP00000034322.1"/>
    </source>
</evidence>
<dbReference type="AlphaFoldDB" id="A0A8I5TF26"/>
<comment type="catalytic activity">
    <reaction evidence="12">
        <text>(9Z,12Z)-octadecadienoyl-CoA + 2 NADPH + 2 H(+) = (9Z,12Z)-octadecadien-1-ol + 2 NADP(+) + CoA</text>
        <dbReference type="Rhea" id="RHEA:36363"/>
        <dbReference type="ChEBI" id="CHEBI:15378"/>
        <dbReference type="ChEBI" id="CHEBI:57287"/>
        <dbReference type="ChEBI" id="CHEBI:57383"/>
        <dbReference type="ChEBI" id="CHEBI:57783"/>
        <dbReference type="ChEBI" id="CHEBI:58349"/>
        <dbReference type="ChEBI" id="CHEBI:73534"/>
    </reaction>
    <physiologicalReaction direction="left-to-right" evidence="12">
        <dbReference type="Rhea" id="RHEA:36364"/>
    </physiologicalReaction>
</comment>